<feature type="compositionally biased region" description="Basic residues" evidence="1">
    <location>
        <begin position="660"/>
        <end position="669"/>
    </location>
</feature>
<dbReference type="GO" id="GO:0006974">
    <property type="term" value="P:DNA damage response"/>
    <property type="evidence" value="ECO:0007669"/>
    <property type="project" value="UniProtKB-ARBA"/>
</dbReference>
<feature type="compositionally biased region" description="Low complexity" evidence="1">
    <location>
        <begin position="546"/>
        <end position="565"/>
    </location>
</feature>
<dbReference type="OrthoDB" id="2959108at2759"/>
<dbReference type="Pfam" id="PF18380">
    <property type="entry name" value="GEN1_C"/>
    <property type="match status" value="1"/>
</dbReference>
<dbReference type="InterPro" id="IPR029060">
    <property type="entry name" value="PIN-like_dom_sf"/>
</dbReference>
<feature type="compositionally biased region" description="Basic and acidic residues" evidence="1">
    <location>
        <begin position="462"/>
        <end position="474"/>
    </location>
</feature>
<evidence type="ECO:0000313" key="3">
    <source>
        <dbReference type="EMBL" id="KAF7310372.1"/>
    </source>
</evidence>
<dbReference type="InterPro" id="IPR006086">
    <property type="entry name" value="XPG-I_dom"/>
</dbReference>
<feature type="domain" description="XPG-I" evidence="2">
    <location>
        <begin position="114"/>
        <end position="182"/>
    </location>
</feature>
<dbReference type="Gene3D" id="3.40.50.1010">
    <property type="entry name" value="5'-nuclease"/>
    <property type="match status" value="2"/>
</dbReference>
<dbReference type="GO" id="GO:0017108">
    <property type="term" value="F:5'-flap endonuclease activity"/>
    <property type="evidence" value="ECO:0007669"/>
    <property type="project" value="TreeGrafter"/>
</dbReference>
<organism evidence="3 4">
    <name type="scientific">Mycena chlorophos</name>
    <name type="common">Agaric fungus</name>
    <name type="synonym">Agaricus chlorophos</name>
    <dbReference type="NCBI Taxonomy" id="658473"/>
    <lineage>
        <taxon>Eukaryota</taxon>
        <taxon>Fungi</taxon>
        <taxon>Dikarya</taxon>
        <taxon>Basidiomycota</taxon>
        <taxon>Agaricomycotina</taxon>
        <taxon>Agaricomycetes</taxon>
        <taxon>Agaricomycetidae</taxon>
        <taxon>Agaricales</taxon>
        <taxon>Marasmiineae</taxon>
        <taxon>Mycenaceae</taxon>
        <taxon>Mycena</taxon>
    </lineage>
</organism>
<dbReference type="EMBL" id="JACAZE010000007">
    <property type="protein sequence ID" value="KAF7310372.1"/>
    <property type="molecule type" value="Genomic_DNA"/>
</dbReference>
<evidence type="ECO:0000259" key="2">
    <source>
        <dbReference type="SMART" id="SM00484"/>
    </source>
</evidence>
<feature type="compositionally biased region" description="Acidic residues" evidence="1">
    <location>
        <begin position="445"/>
        <end position="461"/>
    </location>
</feature>
<comment type="caution">
    <text evidence="3">The sequence shown here is derived from an EMBL/GenBank/DDBJ whole genome shotgun (WGS) entry which is preliminary data.</text>
</comment>
<accession>A0A8H6T4S2</accession>
<evidence type="ECO:0000313" key="4">
    <source>
        <dbReference type="Proteomes" id="UP000613580"/>
    </source>
</evidence>
<feature type="compositionally biased region" description="Low complexity" evidence="1">
    <location>
        <begin position="640"/>
        <end position="659"/>
    </location>
</feature>
<name>A0A8H6T4S2_MYCCL</name>
<dbReference type="Pfam" id="PF00867">
    <property type="entry name" value="XPG_I"/>
    <property type="match status" value="1"/>
</dbReference>
<keyword evidence="4" id="KW-1185">Reference proteome</keyword>
<gene>
    <name evidence="3" type="ORF">HMN09_00579200</name>
</gene>
<dbReference type="PANTHER" id="PTHR11081:SF75">
    <property type="entry name" value="ENDONUCLEASE, PUTATIVE (AFU_ORTHOLOGUE AFUA_3G13260)-RELATED"/>
    <property type="match status" value="1"/>
</dbReference>
<evidence type="ECO:0000256" key="1">
    <source>
        <dbReference type="SAM" id="MobiDB-lite"/>
    </source>
</evidence>
<feature type="compositionally biased region" description="Polar residues" evidence="1">
    <location>
        <begin position="587"/>
        <end position="607"/>
    </location>
</feature>
<dbReference type="Proteomes" id="UP000613580">
    <property type="component" value="Unassembled WGS sequence"/>
</dbReference>
<feature type="compositionally biased region" description="Basic and acidic residues" evidence="1">
    <location>
        <begin position="500"/>
        <end position="522"/>
    </location>
</feature>
<protein>
    <recommendedName>
        <fullName evidence="2">XPG-I domain-containing protein</fullName>
    </recommendedName>
</protein>
<dbReference type="SUPFAM" id="SSF88723">
    <property type="entry name" value="PIN domain-like"/>
    <property type="match status" value="1"/>
</dbReference>
<feature type="region of interest" description="Disordered" evidence="1">
    <location>
        <begin position="421"/>
        <end position="474"/>
    </location>
</feature>
<dbReference type="SMART" id="SM00484">
    <property type="entry name" value="XPGI"/>
    <property type="match status" value="1"/>
</dbReference>
<feature type="region of interest" description="Disordered" evidence="1">
    <location>
        <begin position="500"/>
        <end position="716"/>
    </location>
</feature>
<dbReference type="CDD" id="cd09870">
    <property type="entry name" value="PIN_YEN1"/>
    <property type="match status" value="1"/>
</dbReference>
<sequence>MRLEELWKFLLPAGKIHSFTSLALENWDGTSERVLRIGINANVWLNHTQVEASKKGTASEARLFLFRGARMQRFPVKVVFVFDGTDSEVPFWLKDRVNRALVEKFGSAVKDVIEGMGFEWKEAPGSADAELVYMNRQGELDAVLTDNFQAFLFGALTVMNNWSNNLPINKDHRIVNSQNKDDKNHVRVLRSEDLDFSRNDLTLMALFSQEAGMSSRCTLTTRLPAGLGDQLCEAAKGGSKEAVRKFLRTSHWTRDLIRELRKDPQHESLANIVQNTSSFPNIDFLLSCVNPITSDTCKRPLVQSPPGTKLDFGNLAAVCERHFEWAYRDRLLKRFRSVFFPGFILQILLRAVYDDKKIDEHDPASLITEVFSSLAQSPVGDEYEFISKITLLRTHAYTDSTPQYRVIVHPQVLAEFTASGLLGTRHPRPPLSRDDNGDPATAGAVDEDDGMDDEFDAEEQEAEKGAGEGPEAEKKELRVWIPEVVASRAIPRLVQQFADAREEKAQKEVEKVERREAREAKKAAAAAAAGAAGNEPPKTPKKTKPASKTQASSSAKKGKGKATPAKPVPSAEEFFTPRSKKAGNAASPPQSLDATLVASSGSASASTPEEEQEEPPPEKVRSRGLSRPPISLPGPAPTLASTSRTAVSASASASRSSPTPKKRGRKRGRSPTSIPKLAFVVPPRKAARTSEKQRTPRAAESSSKSADAEVIEIMSD</sequence>
<dbReference type="InterPro" id="IPR041177">
    <property type="entry name" value="GEN1_C"/>
</dbReference>
<dbReference type="PANTHER" id="PTHR11081">
    <property type="entry name" value="FLAP ENDONUCLEASE FAMILY MEMBER"/>
    <property type="match status" value="1"/>
</dbReference>
<dbReference type="AlphaFoldDB" id="A0A8H6T4S2"/>
<proteinExistence type="predicted"/>
<dbReference type="InterPro" id="IPR006084">
    <property type="entry name" value="XPG/Rad2"/>
</dbReference>
<feature type="compositionally biased region" description="Low complexity" evidence="1">
    <location>
        <begin position="523"/>
        <end position="533"/>
    </location>
</feature>
<reference evidence="3" key="1">
    <citation type="submission" date="2020-05" db="EMBL/GenBank/DDBJ databases">
        <title>Mycena genomes resolve the evolution of fungal bioluminescence.</title>
        <authorList>
            <person name="Tsai I.J."/>
        </authorList>
    </citation>
    <scope>NUCLEOTIDE SEQUENCE</scope>
    <source>
        <strain evidence="3">110903Hualien_Pintung</strain>
    </source>
</reference>